<keyword evidence="8" id="KW-1185">Reference proteome</keyword>
<dbReference type="GO" id="GO:0016874">
    <property type="term" value="F:ligase activity"/>
    <property type="evidence" value="ECO:0007669"/>
    <property type="project" value="UniProtKB-KW"/>
</dbReference>
<evidence type="ECO:0000256" key="4">
    <source>
        <dbReference type="ARBA" id="ARBA00023136"/>
    </source>
</evidence>
<feature type="transmembrane region" description="Helical" evidence="5">
    <location>
        <begin position="232"/>
        <end position="253"/>
    </location>
</feature>
<evidence type="ECO:0000256" key="2">
    <source>
        <dbReference type="ARBA" id="ARBA00022692"/>
    </source>
</evidence>
<feature type="transmembrane region" description="Helical" evidence="5">
    <location>
        <begin position="210"/>
        <end position="226"/>
    </location>
</feature>
<keyword evidence="7" id="KW-0436">Ligase</keyword>
<proteinExistence type="predicted"/>
<keyword evidence="2 5" id="KW-0812">Transmembrane</keyword>
<feature type="transmembrane region" description="Helical" evidence="5">
    <location>
        <begin position="110"/>
        <end position="127"/>
    </location>
</feature>
<dbReference type="AlphaFoldDB" id="A0A9Q7ASG9"/>
<feature type="transmembrane region" description="Helical" evidence="5">
    <location>
        <begin position="21"/>
        <end position="44"/>
    </location>
</feature>
<evidence type="ECO:0000313" key="8">
    <source>
        <dbReference type="Proteomes" id="UP000671879"/>
    </source>
</evidence>
<reference evidence="8" key="1">
    <citation type="submission" date="2021-04" db="EMBL/GenBank/DDBJ databases">
        <title>A novel Synergistetes isolate from a pyrite-forming mixed culture.</title>
        <authorList>
            <person name="Bunk B."/>
            <person name="Sproer C."/>
            <person name="Spring S."/>
            <person name="Pester M."/>
        </authorList>
    </citation>
    <scope>NUCLEOTIDE SEQUENCE [LARGE SCALE GENOMIC DNA]</scope>
    <source>
        <strain evidence="8">J.5.4.2-T.3.5.2</strain>
    </source>
</reference>
<feature type="transmembrane region" description="Helical" evidence="5">
    <location>
        <begin position="390"/>
        <end position="408"/>
    </location>
</feature>
<evidence type="ECO:0000256" key="1">
    <source>
        <dbReference type="ARBA" id="ARBA00004141"/>
    </source>
</evidence>
<dbReference type="Pfam" id="PF04932">
    <property type="entry name" value="Wzy_C"/>
    <property type="match status" value="1"/>
</dbReference>
<name>A0A9Q7ASG9_9BACT</name>
<sequence>MKTPSIVGEAASSAPRLAPEWLLESMLFVALTAPNLFFSGAYWFQTLHLMKWFLAMIPVALLSVVVGWRLLRRGPEGTAFSLDPFGALWFLLLLYAAFQPLWAPVTSIPTLVREWFYLATLWAAYVWARHDFDGRRLSLFLLAAALNGAVNVLFAELQIRELNGPFPFILPTPGHYIGNTGQQNMLGVWIAIALYGGAFLHLVREGSRREGLINLALFAVNAWGLWNTTSRSAYLSFFVGLAALSLVYGRLVGRKGLRRLLTILLILAATLFAAEGAGRGHQLVRKAAEMVRDVETVGHRDSIWLTSWAMFKKHPLTGVGLGHYKWNYLDAQRDMLRDHPDRDWKFTLWAHSEVLQFLCEFGLFGFLFLVGLGGWWLFSLLRALTRKKELSSAALWAIGLLFLFWFDALWTRPFHRIENVLWMSLAFALANRELLPVETAWSRCRPRALRALGGLVTVVALAGSALMIDSMVGDRKIAVAMRSRSAQTRRELLEKAHDHLLVRDIAAKQLAHHLVSIGEITKNREILLDGVLRLETVFRSEPHSQELRALLKWQGRLGRKEELMESVSYLKPGSYRIGPSSTLSGTP</sequence>
<dbReference type="EMBL" id="CP072943">
    <property type="protein sequence ID" value="QTX33141.1"/>
    <property type="molecule type" value="Genomic_DNA"/>
</dbReference>
<evidence type="ECO:0000259" key="6">
    <source>
        <dbReference type="Pfam" id="PF04932"/>
    </source>
</evidence>
<organism evidence="7 8">
    <name type="scientific">Aminithiophilus ramosus</name>
    <dbReference type="NCBI Taxonomy" id="3029084"/>
    <lineage>
        <taxon>Bacteria</taxon>
        <taxon>Thermotogati</taxon>
        <taxon>Synergistota</taxon>
        <taxon>Synergistia</taxon>
        <taxon>Synergistales</taxon>
        <taxon>Aminithiophilaceae</taxon>
        <taxon>Aminithiophilus</taxon>
    </lineage>
</organism>
<feature type="domain" description="O-antigen ligase-related" evidence="6">
    <location>
        <begin position="217"/>
        <end position="370"/>
    </location>
</feature>
<dbReference type="InterPro" id="IPR007016">
    <property type="entry name" value="O-antigen_ligase-rel_domated"/>
</dbReference>
<evidence type="ECO:0000256" key="5">
    <source>
        <dbReference type="SAM" id="Phobius"/>
    </source>
</evidence>
<dbReference type="PANTHER" id="PTHR37422:SF13">
    <property type="entry name" value="LIPOPOLYSACCHARIDE BIOSYNTHESIS PROTEIN PA4999-RELATED"/>
    <property type="match status" value="1"/>
</dbReference>
<dbReference type="RefSeq" id="WP_274374416.1">
    <property type="nucleotide sequence ID" value="NZ_CP072943.1"/>
</dbReference>
<dbReference type="InterPro" id="IPR051533">
    <property type="entry name" value="WaaL-like"/>
</dbReference>
<evidence type="ECO:0000313" key="7">
    <source>
        <dbReference type="EMBL" id="QTX33141.1"/>
    </source>
</evidence>
<feature type="transmembrane region" description="Helical" evidence="5">
    <location>
        <begin position="139"/>
        <end position="159"/>
    </location>
</feature>
<feature type="transmembrane region" description="Helical" evidence="5">
    <location>
        <begin position="260"/>
        <end position="278"/>
    </location>
</feature>
<dbReference type="PANTHER" id="PTHR37422">
    <property type="entry name" value="TEICHURONIC ACID BIOSYNTHESIS PROTEIN TUAE"/>
    <property type="match status" value="1"/>
</dbReference>
<dbReference type="GO" id="GO:0016020">
    <property type="term" value="C:membrane"/>
    <property type="evidence" value="ECO:0007669"/>
    <property type="project" value="UniProtKB-SubCell"/>
</dbReference>
<accession>A0A9Q7ASG9</accession>
<keyword evidence="3 5" id="KW-1133">Transmembrane helix</keyword>
<comment type="subcellular location">
    <subcellularLocation>
        <location evidence="1">Membrane</location>
        <topology evidence="1">Multi-pass membrane protein</topology>
    </subcellularLocation>
</comment>
<feature type="transmembrane region" description="Helical" evidence="5">
    <location>
        <begin position="186"/>
        <end position="203"/>
    </location>
</feature>
<gene>
    <name evidence="7" type="ORF">KAR29_04375</name>
</gene>
<feature type="transmembrane region" description="Helical" evidence="5">
    <location>
        <begin position="78"/>
        <end position="98"/>
    </location>
</feature>
<feature type="transmembrane region" description="Helical" evidence="5">
    <location>
        <begin position="354"/>
        <end position="378"/>
    </location>
</feature>
<protein>
    <submittedName>
        <fullName evidence="7">O-antigen ligase family protein</fullName>
    </submittedName>
</protein>
<feature type="transmembrane region" description="Helical" evidence="5">
    <location>
        <begin position="50"/>
        <end position="71"/>
    </location>
</feature>
<keyword evidence="4 5" id="KW-0472">Membrane</keyword>
<dbReference type="KEGG" id="aram:KAR29_04375"/>
<evidence type="ECO:0000256" key="3">
    <source>
        <dbReference type="ARBA" id="ARBA00022989"/>
    </source>
</evidence>
<feature type="transmembrane region" description="Helical" evidence="5">
    <location>
        <begin position="449"/>
        <end position="468"/>
    </location>
</feature>
<dbReference type="Proteomes" id="UP000671879">
    <property type="component" value="Chromosome"/>
</dbReference>